<dbReference type="KEGG" id="ksd:KS2013_882"/>
<dbReference type="PROSITE" id="PS51257">
    <property type="entry name" value="PROKAR_LIPOPROTEIN"/>
    <property type="match status" value="1"/>
</dbReference>
<feature type="chain" id="PRO_5008544077" description="Lipoprotein" evidence="1">
    <location>
        <begin position="20"/>
        <end position="96"/>
    </location>
</feature>
<name>A0A1B3B9Y4_9GAMM</name>
<dbReference type="InterPro" id="IPR046516">
    <property type="entry name" value="DUF6694"/>
</dbReference>
<keyword evidence="1" id="KW-0732">Signal</keyword>
<sequence precursor="true">MKKIIYLFIAVSFSFILTACGEPTIDASSEEAMKASMEEVTKDMTEAEKAQFGTAIMAVMMKIAMENMSDEEKAEEAMKEALDGKTADEIIEMSKQ</sequence>
<evidence type="ECO:0000313" key="2">
    <source>
        <dbReference type="EMBL" id="AOE49604.1"/>
    </source>
</evidence>
<reference evidence="3" key="1">
    <citation type="submission" date="2015-08" db="EMBL/GenBank/DDBJ databases">
        <authorList>
            <person name="Kim K.M."/>
        </authorList>
    </citation>
    <scope>NUCLEOTIDE SEQUENCE [LARGE SCALE GENOMIC DNA]</scope>
    <source>
        <strain evidence="3">KCTC 23892</strain>
    </source>
</reference>
<proteinExistence type="predicted"/>
<protein>
    <recommendedName>
        <fullName evidence="4">Lipoprotein</fullName>
    </recommendedName>
</protein>
<gene>
    <name evidence="2" type="ORF">KS2013_882</name>
</gene>
<feature type="signal peptide" evidence="1">
    <location>
        <begin position="1"/>
        <end position="19"/>
    </location>
</feature>
<dbReference type="Proteomes" id="UP000094147">
    <property type="component" value="Chromosome"/>
</dbReference>
<organism evidence="2 3">
    <name type="scientific">Kangiella sediminilitoris</name>
    <dbReference type="NCBI Taxonomy" id="1144748"/>
    <lineage>
        <taxon>Bacteria</taxon>
        <taxon>Pseudomonadati</taxon>
        <taxon>Pseudomonadota</taxon>
        <taxon>Gammaproteobacteria</taxon>
        <taxon>Kangiellales</taxon>
        <taxon>Kangiellaceae</taxon>
        <taxon>Kangiella</taxon>
    </lineage>
</organism>
<dbReference type="AlphaFoldDB" id="A0A1B3B9Y4"/>
<evidence type="ECO:0008006" key="4">
    <source>
        <dbReference type="Google" id="ProtNLM"/>
    </source>
</evidence>
<keyword evidence="3" id="KW-1185">Reference proteome</keyword>
<dbReference type="STRING" id="1144748.KS2013_882"/>
<accession>A0A1B3B9Y4</accession>
<evidence type="ECO:0000313" key="3">
    <source>
        <dbReference type="Proteomes" id="UP000094147"/>
    </source>
</evidence>
<evidence type="ECO:0000256" key="1">
    <source>
        <dbReference type="SAM" id="SignalP"/>
    </source>
</evidence>
<dbReference type="EMBL" id="CP012418">
    <property type="protein sequence ID" value="AOE49604.1"/>
    <property type="molecule type" value="Genomic_DNA"/>
</dbReference>
<dbReference type="Pfam" id="PF20404">
    <property type="entry name" value="DUF6694"/>
    <property type="match status" value="1"/>
</dbReference>
<dbReference type="RefSeq" id="WP_228703738.1">
    <property type="nucleotide sequence ID" value="NZ_CP012418.1"/>
</dbReference>